<dbReference type="GO" id="GO:0019752">
    <property type="term" value="P:carboxylic acid metabolic process"/>
    <property type="evidence" value="ECO:0007669"/>
    <property type="project" value="InterPro"/>
</dbReference>
<gene>
    <name evidence="8" type="ORF">GBAR_LOCUS398</name>
</gene>
<name>A0AA35VSA6_GEOBA</name>
<feature type="modified residue" description="N6-(pyridoxal phosphate)lysine" evidence="6">
    <location>
        <position position="190"/>
    </location>
</feature>
<evidence type="ECO:0000256" key="2">
    <source>
        <dbReference type="ARBA" id="ARBA00009533"/>
    </source>
</evidence>
<organism evidence="8 9">
    <name type="scientific">Geodia barretti</name>
    <name type="common">Barrett's horny sponge</name>
    <dbReference type="NCBI Taxonomy" id="519541"/>
    <lineage>
        <taxon>Eukaryota</taxon>
        <taxon>Metazoa</taxon>
        <taxon>Porifera</taxon>
        <taxon>Demospongiae</taxon>
        <taxon>Heteroscleromorpha</taxon>
        <taxon>Tetractinellida</taxon>
        <taxon>Astrophorina</taxon>
        <taxon>Geodiidae</taxon>
        <taxon>Geodia</taxon>
    </lineage>
</organism>
<proteinExistence type="inferred from homology"/>
<sequence>MNSGISGVATPMAEIQETLDGLLCRIREAGEKQIGYPANQRIDYSPLFPFLDYSVNNIGDPFHASNYWANSHEFEQDTHYSVLKNVRVLNARYIMIKRQENGEIDYGDLRDMIRVNRDVPAVIMANVGTTMRGAVDNIPQIRHILDELLVSNAYIHADAALSGMILPFVPEPQAFGFDAGIDSISVSGHKLIGAPAPCGVVLTKRPHVERVGRAVEYVGVHDTTLSGSRSGIAPLMLWYALNRYGDDGLQDLVSGMLENAEYAVQQFNRHGLKAWRHRNSVTVVFPKPPREVFRKWQIAPEGTEAHIITMPHVTREMIDELVNDCTAPLELDPVTSEERD</sequence>
<evidence type="ECO:0000256" key="7">
    <source>
        <dbReference type="RuleBase" id="RU000382"/>
    </source>
</evidence>
<evidence type="ECO:0000256" key="6">
    <source>
        <dbReference type="PIRSR" id="PIRSR602129-50"/>
    </source>
</evidence>
<dbReference type="Pfam" id="PF00282">
    <property type="entry name" value="Pyridoxal_deC"/>
    <property type="match status" value="1"/>
</dbReference>
<evidence type="ECO:0000313" key="8">
    <source>
        <dbReference type="EMBL" id="CAI7990052.1"/>
    </source>
</evidence>
<dbReference type="InterPro" id="IPR015424">
    <property type="entry name" value="PyrdxlP-dep_Trfase"/>
</dbReference>
<comment type="caution">
    <text evidence="8">The sequence shown here is derived from an EMBL/GenBank/DDBJ whole genome shotgun (WGS) entry which is preliminary data.</text>
</comment>
<evidence type="ECO:0000313" key="9">
    <source>
        <dbReference type="Proteomes" id="UP001174909"/>
    </source>
</evidence>
<dbReference type="AlphaFoldDB" id="A0AA35VSA6"/>
<keyword evidence="4 6" id="KW-0663">Pyridoxal phosphate</keyword>
<keyword evidence="3" id="KW-0210">Decarboxylase</keyword>
<dbReference type="PANTHER" id="PTHR46101">
    <property type="match status" value="1"/>
</dbReference>
<dbReference type="NCBIfam" id="NF002748">
    <property type="entry name" value="PRK02769.1"/>
    <property type="match status" value="1"/>
</dbReference>
<comment type="cofactor">
    <cofactor evidence="1 6 7">
        <name>pyridoxal 5'-phosphate</name>
        <dbReference type="ChEBI" id="CHEBI:597326"/>
    </cofactor>
</comment>
<evidence type="ECO:0000256" key="1">
    <source>
        <dbReference type="ARBA" id="ARBA00001933"/>
    </source>
</evidence>
<dbReference type="Gene3D" id="3.90.1150.10">
    <property type="entry name" value="Aspartate Aminotransferase, domain 1"/>
    <property type="match status" value="1"/>
</dbReference>
<dbReference type="InterPro" id="IPR015421">
    <property type="entry name" value="PyrdxlP-dep_Trfase_major"/>
</dbReference>
<dbReference type="GO" id="GO:0030170">
    <property type="term" value="F:pyridoxal phosphate binding"/>
    <property type="evidence" value="ECO:0007669"/>
    <property type="project" value="InterPro"/>
</dbReference>
<comment type="similarity">
    <text evidence="2 7">Belongs to the group II decarboxylase family.</text>
</comment>
<dbReference type="EMBL" id="CASHTH010000053">
    <property type="protein sequence ID" value="CAI7990052.1"/>
    <property type="molecule type" value="Genomic_DNA"/>
</dbReference>
<dbReference type="InterPro" id="IPR015422">
    <property type="entry name" value="PyrdxlP-dep_Trfase_small"/>
</dbReference>
<evidence type="ECO:0000256" key="5">
    <source>
        <dbReference type="ARBA" id="ARBA00023239"/>
    </source>
</evidence>
<evidence type="ECO:0000256" key="3">
    <source>
        <dbReference type="ARBA" id="ARBA00022793"/>
    </source>
</evidence>
<dbReference type="InterPro" id="IPR002129">
    <property type="entry name" value="PyrdxlP-dep_de-COase"/>
</dbReference>
<dbReference type="SUPFAM" id="SSF53383">
    <property type="entry name" value="PLP-dependent transferases"/>
    <property type="match status" value="1"/>
</dbReference>
<reference evidence="8" key="1">
    <citation type="submission" date="2023-03" db="EMBL/GenBank/DDBJ databases">
        <authorList>
            <person name="Steffen K."/>
            <person name="Cardenas P."/>
        </authorList>
    </citation>
    <scope>NUCLEOTIDE SEQUENCE</scope>
</reference>
<keyword evidence="9" id="KW-1185">Reference proteome</keyword>
<dbReference type="PANTHER" id="PTHR46101:SF2">
    <property type="entry name" value="SERINE DECARBOXYLASE"/>
    <property type="match status" value="1"/>
</dbReference>
<accession>A0AA35VSA6</accession>
<dbReference type="InterPro" id="IPR051151">
    <property type="entry name" value="Group_II_Decarboxylase"/>
</dbReference>
<protein>
    <submittedName>
        <fullName evidence="8">Histidine decarboxylase</fullName>
    </submittedName>
</protein>
<dbReference type="GO" id="GO:0016831">
    <property type="term" value="F:carboxy-lyase activity"/>
    <property type="evidence" value="ECO:0007669"/>
    <property type="project" value="UniProtKB-KW"/>
</dbReference>
<dbReference type="Gene3D" id="3.40.640.10">
    <property type="entry name" value="Type I PLP-dependent aspartate aminotransferase-like (Major domain)"/>
    <property type="match status" value="1"/>
</dbReference>
<dbReference type="Proteomes" id="UP001174909">
    <property type="component" value="Unassembled WGS sequence"/>
</dbReference>
<keyword evidence="5 7" id="KW-0456">Lyase</keyword>
<evidence type="ECO:0000256" key="4">
    <source>
        <dbReference type="ARBA" id="ARBA00022898"/>
    </source>
</evidence>